<protein>
    <submittedName>
        <fullName evidence="1">Uncharacterized protein</fullName>
    </submittedName>
</protein>
<sequence>MERLTKWEDDSITYNEKREFECGEYCDSCSQGAGNCKTVENMIKKLATYEDLEEQGLLVRLPCKVGDTVWVVTSPINVFGYDEYDGDAEYEVYESFLSSVSYYASGEQFRIYAKVTNSFIAAYFRECDFGESIFLTREDAEKKLEEMKK</sequence>
<organism evidence="1">
    <name type="scientific">Siphoviridae sp. ctkyp1</name>
    <dbReference type="NCBI Taxonomy" id="2825646"/>
    <lineage>
        <taxon>Viruses</taxon>
        <taxon>Duplodnaviria</taxon>
        <taxon>Heunggongvirae</taxon>
        <taxon>Uroviricota</taxon>
        <taxon>Caudoviricetes</taxon>
    </lineage>
</organism>
<proteinExistence type="predicted"/>
<evidence type="ECO:0000313" key="1">
    <source>
        <dbReference type="EMBL" id="DAE01671.1"/>
    </source>
</evidence>
<accession>A0A8S5P3K5</accession>
<dbReference type="EMBL" id="BK015328">
    <property type="protein sequence ID" value="DAE01671.1"/>
    <property type="molecule type" value="Genomic_DNA"/>
</dbReference>
<reference evidence="1" key="1">
    <citation type="journal article" date="2021" name="Proc. Natl. Acad. Sci. U.S.A.">
        <title>A Catalog of Tens of Thousands of Viruses from Human Metagenomes Reveals Hidden Associations with Chronic Diseases.</title>
        <authorList>
            <person name="Tisza M.J."/>
            <person name="Buck C.B."/>
        </authorList>
    </citation>
    <scope>NUCLEOTIDE SEQUENCE</scope>
    <source>
        <strain evidence="1">Ctkyp1</strain>
    </source>
</reference>
<name>A0A8S5P3K5_9CAUD</name>